<keyword evidence="4" id="KW-0597">Phosphoprotein</keyword>
<dbReference type="InterPro" id="IPR014043">
    <property type="entry name" value="Acyl_transferase_dom"/>
</dbReference>
<dbReference type="PROSITE" id="PS50206">
    <property type="entry name" value="RHODANESE_3"/>
    <property type="match status" value="1"/>
</dbReference>
<dbReference type="InterPro" id="IPR036736">
    <property type="entry name" value="ACP-like_sf"/>
</dbReference>
<dbReference type="InterPro" id="IPR050091">
    <property type="entry name" value="PKS_NRPS_Biosynth_Enz"/>
</dbReference>
<dbReference type="InterPro" id="IPR001763">
    <property type="entry name" value="Rhodanese-like_dom"/>
</dbReference>
<evidence type="ECO:0000313" key="12">
    <source>
        <dbReference type="Proteomes" id="UP001597425"/>
    </source>
</evidence>
<dbReference type="InterPro" id="IPR016039">
    <property type="entry name" value="Thiolase-like"/>
</dbReference>
<dbReference type="Pfam" id="PF14765">
    <property type="entry name" value="PS-DH"/>
    <property type="match status" value="1"/>
</dbReference>
<comment type="similarity">
    <text evidence="2">Belongs to the short-chain dehydrogenases/reductases (SDR) family.</text>
</comment>
<dbReference type="SMART" id="SM00826">
    <property type="entry name" value="PKS_DH"/>
    <property type="match status" value="1"/>
</dbReference>
<comment type="pathway">
    <text evidence="1">Lipid metabolism; fatty acid biosynthesis.</text>
</comment>
<dbReference type="CDD" id="cd00833">
    <property type="entry name" value="PKS"/>
    <property type="match status" value="1"/>
</dbReference>
<dbReference type="InterPro" id="IPR042104">
    <property type="entry name" value="PKS_dehydratase_sf"/>
</dbReference>
<dbReference type="PROSITE" id="PS52019">
    <property type="entry name" value="PKS_MFAS_DH"/>
    <property type="match status" value="1"/>
</dbReference>
<feature type="region of interest" description="N-terminal hotdog fold" evidence="6">
    <location>
        <begin position="1362"/>
        <end position="1482"/>
    </location>
</feature>
<dbReference type="InterPro" id="IPR018201">
    <property type="entry name" value="Ketoacyl_synth_AS"/>
</dbReference>
<dbReference type="InterPro" id="IPR016036">
    <property type="entry name" value="Malonyl_transacylase_ACP-bd"/>
</dbReference>
<dbReference type="InterPro" id="IPR049551">
    <property type="entry name" value="PKS_DH_C"/>
</dbReference>
<dbReference type="InterPro" id="IPR014030">
    <property type="entry name" value="Ketoacyl_synth_N"/>
</dbReference>
<dbReference type="Gene3D" id="3.10.129.110">
    <property type="entry name" value="Polyketide synthase dehydratase"/>
    <property type="match status" value="1"/>
</dbReference>
<evidence type="ECO:0000256" key="6">
    <source>
        <dbReference type="PROSITE-ProRule" id="PRU01363"/>
    </source>
</evidence>
<dbReference type="Gene3D" id="3.40.366.10">
    <property type="entry name" value="Malonyl-Coenzyme A Acyl Carrier Protein, domain 2"/>
    <property type="match status" value="1"/>
</dbReference>
<dbReference type="SMART" id="SM00822">
    <property type="entry name" value="PKS_KR"/>
    <property type="match status" value="1"/>
</dbReference>
<proteinExistence type="inferred from homology"/>
<dbReference type="InterPro" id="IPR036291">
    <property type="entry name" value="NAD(P)-bd_dom_sf"/>
</dbReference>
<dbReference type="Gene3D" id="3.40.50.720">
    <property type="entry name" value="NAD(P)-binding Rossmann-like Domain"/>
    <property type="match status" value="1"/>
</dbReference>
<dbReference type="Proteomes" id="UP001597425">
    <property type="component" value="Unassembled WGS sequence"/>
</dbReference>
<dbReference type="InterPro" id="IPR049490">
    <property type="entry name" value="C883_1060-like_KR_N"/>
</dbReference>
<evidence type="ECO:0000256" key="3">
    <source>
        <dbReference type="ARBA" id="ARBA00022450"/>
    </source>
</evidence>
<evidence type="ECO:0000256" key="4">
    <source>
        <dbReference type="ARBA" id="ARBA00022553"/>
    </source>
</evidence>
<keyword evidence="12" id="KW-1185">Reference proteome</keyword>
<dbReference type="Pfam" id="PF02801">
    <property type="entry name" value="Ketoacyl-synt_C"/>
    <property type="match status" value="1"/>
</dbReference>
<dbReference type="SUPFAM" id="SSF47336">
    <property type="entry name" value="ACP-like"/>
    <property type="match status" value="1"/>
</dbReference>
<name>A0ABW5EEF3_9GAMM</name>
<evidence type="ECO:0000313" key="11">
    <source>
        <dbReference type="EMBL" id="MFD2311488.1"/>
    </source>
</evidence>
<dbReference type="PANTHER" id="PTHR43775">
    <property type="entry name" value="FATTY ACID SYNTHASE"/>
    <property type="match status" value="1"/>
</dbReference>
<dbReference type="InterPro" id="IPR020806">
    <property type="entry name" value="PKS_PP-bd"/>
</dbReference>
<dbReference type="Pfam" id="PF00550">
    <property type="entry name" value="PP-binding"/>
    <property type="match status" value="1"/>
</dbReference>
<dbReference type="Gene3D" id="1.10.1200.10">
    <property type="entry name" value="ACP-like"/>
    <property type="match status" value="1"/>
</dbReference>
<dbReference type="Pfam" id="PF21089">
    <property type="entry name" value="PKS_DH_N"/>
    <property type="match status" value="1"/>
</dbReference>
<dbReference type="InterPro" id="IPR001227">
    <property type="entry name" value="Ac_transferase_dom_sf"/>
</dbReference>
<keyword evidence="5" id="KW-0808">Transferase</keyword>
<dbReference type="Pfam" id="PF21394">
    <property type="entry name" value="Beta-ketacyl_N"/>
    <property type="match status" value="1"/>
</dbReference>
<dbReference type="PROSITE" id="PS50075">
    <property type="entry name" value="CARRIER"/>
    <property type="match status" value="1"/>
</dbReference>
<feature type="domain" description="Ketosynthase family 3 (KS3)" evidence="9">
    <location>
        <begin position="10"/>
        <end position="443"/>
    </location>
</feature>
<dbReference type="Pfam" id="PF22621">
    <property type="entry name" value="CurL-like_PKS_C"/>
    <property type="match status" value="1"/>
</dbReference>
<dbReference type="InterPro" id="IPR057326">
    <property type="entry name" value="KR_dom"/>
</dbReference>
<evidence type="ECO:0000259" key="10">
    <source>
        <dbReference type="PROSITE" id="PS52019"/>
    </source>
</evidence>
<dbReference type="SUPFAM" id="SSF52151">
    <property type="entry name" value="FabD/lysophospholipase-like"/>
    <property type="match status" value="1"/>
</dbReference>
<dbReference type="InterPro" id="IPR013968">
    <property type="entry name" value="PKS_KR"/>
</dbReference>
<accession>A0ABW5EEF3</accession>
<comment type="caution">
    <text evidence="11">The sequence shown here is derived from an EMBL/GenBank/DDBJ whole genome shotgun (WGS) entry which is preliminary data.</text>
</comment>
<feature type="active site" description="Proton acceptor; for dehydratase activity" evidence="6">
    <location>
        <position position="1392"/>
    </location>
</feature>
<dbReference type="Pfam" id="PF00109">
    <property type="entry name" value="ketoacyl-synt"/>
    <property type="match status" value="1"/>
</dbReference>
<evidence type="ECO:0000259" key="7">
    <source>
        <dbReference type="PROSITE" id="PS50075"/>
    </source>
</evidence>
<dbReference type="CDD" id="cd08953">
    <property type="entry name" value="KR_2_SDR_x"/>
    <property type="match status" value="1"/>
</dbReference>
<dbReference type="PANTHER" id="PTHR43775:SF51">
    <property type="entry name" value="INACTIVE PHENOLPHTHIOCEROL SYNTHESIS POLYKETIDE SYNTHASE TYPE I PKS1-RELATED"/>
    <property type="match status" value="1"/>
</dbReference>
<feature type="region of interest" description="C-terminal hotdog fold" evidence="6">
    <location>
        <begin position="1495"/>
        <end position="1647"/>
    </location>
</feature>
<evidence type="ECO:0000256" key="2">
    <source>
        <dbReference type="ARBA" id="ARBA00006484"/>
    </source>
</evidence>
<dbReference type="InterPro" id="IPR020841">
    <property type="entry name" value="PKS_Beta-ketoAc_synthase_dom"/>
</dbReference>
<feature type="domain" description="Rhodanese" evidence="8">
    <location>
        <begin position="928"/>
        <end position="980"/>
    </location>
</feature>
<dbReference type="InterPro" id="IPR009081">
    <property type="entry name" value="PP-bd_ACP"/>
</dbReference>
<dbReference type="RefSeq" id="WP_377535543.1">
    <property type="nucleotide sequence ID" value="NZ_JBHSIG010000001.1"/>
</dbReference>
<dbReference type="SUPFAM" id="SSF51735">
    <property type="entry name" value="NAD(P)-binding Rossmann-fold domains"/>
    <property type="match status" value="2"/>
</dbReference>
<dbReference type="Gene3D" id="3.40.47.10">
    <property type="match status" value="1"/>
</dbReference>
<keyword evidence="3" id="KW-0596">Phosphopantetheine</keyword>
<dbReference type="Gene3D" id="3.30.70.3290">
    <property type="match status" value="1"/>
</dbReference>
<dbReference type="EMBL" id="JBHUJD010000018">
    <property type="protein sequence ID" value="MFD2311488.1"/>
    <property type="molecule type" value="Genomic_DNA"/>
</dbReference>
<evidence type="ECO:0000259" key="9">
    <source>
        <dbReference type="PROSITE" id="PS52004"/>
    </source>
</evidence>
<sequence length="1826" mass="197556">MTEQQDSNDQSLIAITGMACRFPGADTSESFWRNLCDGVESIRRLSEEALEERGVAETTRKHPNYVPVFSGPENIDMFDAAFFGMTPGEAECMDPQHRLMLECAHEALESAGVVPSSAQLRIGVFGGIGVNNYLFENLYSLLPDAFNLAADRFSRDMQIGLGNEKCYACTRISHKLNLKGPSVYVEAACATSLVAIHMACKSLLDYECQVAIAGGAKTEIPYGLGYMYENGGMTSPDGQVRAFDAEARGTVFASGAGAVVLKRLDDARRDGDNILAVIRGSAVNNDGSDKVGFTAPSLGGQRNVILESLAFADVDADSISYVETHGTGTPLGDPIEIAALTEAYRMHTQRRGYCAIGSVKPNVGHMETAAGVAGLIKAVMALQHRMLPPSLNYTRPNPEIDFADSPFFVNTELRPWTSDGGPRRAGLSSFGVGGTNAHVILEEYLEPETARPSRAYQLLVWSAKTEGALEMMTSRLAEQLQTHREQDLADVAFTLQCGRERFSRRRILVCDSREGALSALSEPASLPAAVSGSQSEAEVAFLFPGQGAQHLEMAAALYRREAKFRESLETCARLLEPELGLDLCALLYSSEGESGQAQLNETWLTQPALFAVEYALARQWQAWGIEPTAMLGHSIGEYVAACLAGVFTLEDALRLVARRGRLMQGLPPGAMLAVPLAEEELSDLDVMGWDLAAVNGPRSCVLSGPVPVIEAVREQLLSRGLEARVLQTSHAFHSAMMDPILEAYGEAVAKTQRSAPKRRFLSNVSGNWIAAAEATSVDYWVRHLRGTVRFHAGLERLLDESEAVLLEVGPGQTLSTLARQLPAERKRPVIASLPHPRAGGDEQASMLTALGRLWQSDVQVDWSLLHAGEDRRRVSLPTYPYERRRYWIDPPAGGGARRSAGGERAVLPLADWFHVPVWTQLPNRSKPDSMALEKPEHWLFFCDQGERGVRLSALLRARGHRVTEVHRGDGFRADGERITIRPNAPDDMQRLMAHVWTGEPLPSRIVHAWALDHCGEDYSRSQTIGFYSLLYLAQALGEKIEDETVSLTILTSGLADVTGDEQLDPLKGSVLGPAAVIPQEYPSITSVLVDVGGNVSDLSVYAELLSVPAVSGERIALRGAHRWMQDTSPLPLGETSAAPRWREGGAYLIAGGFGGLGMVFAEHLARNYKARLALLGRAELPEREQWAETLAELGDAHPTGIRIRQVQALEALGAEVLPIAVDVTDPASMHSAVARARDRFGSLNGVMHAAGVAGGGIMQRRTAEEAAAVLDPKVRGAQILLEAIAEDSPDIVLLHSSLFAVTGGPGQVDYCGANNALDLMARSYARGGLPVISLNWDGWSEVGMAARAAGAESIRLASSAQHPLLDDFARSGDGGKFTLRLDADRHWIVDEHRMNDMPVMPGTGLLEMALAGFRQLEGGQGPLELRDVLFLSPLTVDSDRGTHVRLLLDTEDEGMHFRVQAQGASGWSDHVRGLVACSAAAPDTRDLQALRGCHPHSESFVGREADLLPQDGWLRLGSRWHSVKRIDASQSEALVELELPREAREDAAEFLLHPALLDLATGLANSHWLERSAAAQARGTFLPFGYRKITVWQAIPPHCFAHSRIASGPRDIDDNLALDVQLLDTDGAVLVAIEGFTLKQVQPEAMRPGSAPSVAVAAAWQANPAGIAPEEGIEAMDRVLAQAGGAQVIVSTRPLSSLLDEIHNPEPVEDTGEERNERPYLGSEFASPRNDLEQAMAAIWEALLGIQPIGIHDNFFELGGDSLLATEIPTRVRTRLGLGMDLALVFKAPTVAQLSELLAAKTWAAGAKDEGVAVAPKEEEREVGTL</sequence>
<dbReference type="Pfam" id="PF00698">
    <property type="entry name" value="Acyl_transf_1"/>
    <property type="match status" value="1"/>
</dbReference>
<evidence type="ECO:0000259" key="8">
    <source>
        <dbReference type="PROSITE" id="PS50206"/>
    </source>
</evidence>
<feature type="domain" description="Carrier" evidence="7">
    <location>
        <begin position="1727"/>
        <end position="1802"/>
    </location>
</feature>
<dbReference type="InterPro" id="IPR014031">
    <property type="entry name" value="Ketoacyl_synth_C"/>
</dbReference>
<feature type="domain" description="PKS/mFAS DH" evidence="10">
    <location>
        <begin position="1362"/>
        <end position="1647"/>
    </location>
</feature>
<feature type="active site" description="Proton donor; for dehydratase activity" evidence="6">
    <location>
        <position position="1558"/>
    </location>
</feature>
<gene>
    <name evidence="11" type="ORF">ACFSKX_13760</name>
</gene>
<dbReference type="InterPro" id="IPR049900">
    <property type="entry name" value="PKS_mFAS_DH"/>
</dbReference>
<dbReference type="Pfam" id="PF08659">
    <property type="entry name" value="KR"/>
    <property type="match status" value="1"/>
</dbReference>
<dbReference type="SUPFAM" id="SSF53901">
    <property type="entry name" value="Thiolase-like"/>
    <property type="match status" value="1"/>
</dbReference>
<reference evidence="12" key="1">
    <citation type="journal article" date="2019" name="Int. J. Syst. Evol. Microbiol.">
        <title>The Global Catalogue of Microorganisms (GCM) 10K type strain sequencing project: providing services to taxonomists for standard genome sequencing and annotation.</title>
        <authorList>
            <consortium name="The Broad Institute Genomics Platform"/>
            <consortium name="The Broad Institute Genome Sequencing Center for Infectious Disease"/>
            <person name="Wu L."/>
            <person name="Ma J."/>
        </authorList>
    </citation>
    <scope>NUCLEOTIDE SEQUENCE [LARGE SCALE GENOMIC DNA]</scope>
    <source>
        <strain evidence="12">KCTC 12848</strain>
    </source>
</reference>
<dbReference type="SMART" id="SM00823">
    <property type="entry name" value="PKS_PP"/>
    <property type="match status" value="1"/>
</dbReference>
<evidence type="ECO:0000256" key="1">
    <source>
        <dbReference type="ARBA" id="ARBA00005194"/>
    </source>
</evidence>
<dbReference type="InterPro" id="IPR016035">
    <property type="entry name" value="Acyl_Trfase/lysoPLipase"/>
</dbReference>
<dbReference type="PROSITE" id="PS00606">
    <property type="entry name" value="KS3_1"/>
    <property type="match status" value="1"/>
</dbReference>
<dbReference type="InterPro" id="IPR020807">
    <property type="entry name" value="PKS_DH"/>
</dbReference>
<dbReference type="SMART" id="SM00825">
    <property type="entry name" value="PKS_KS"/>
    <property type="match status" value="1"/>
</dbReference>
<protein>
    <submittedName>
        <fullName evidence="11">SDR family oxidoreductase</fullName>
    </submittedName>
</protein>
<dbReference type="SMART" id="SM00827">
    <property type="entry name" value="PKS_AT"/>
    <property type="match status" value="1"/>
</dbReference>
<dbReference type="SUPFAM" id="SSF55048">
    <property type="entry name" value="Probable ACP-binding domain of malonyl-CoA ACP transacylase"/>
    <property type="match status" value="1"/>
</dbReference>
<organism evidence="11 12">
    <name type="scientific">Microbulbifer halophilus</name>
    <dbReference type="NCBI Taxonomy" id="453963"/>
    <lineage>
        <taxon>Bacteria</taxon>
        <taxon>Pseudomonadati</taxon>
        <taxon>Pseudomonadota</taxon>
        <taxon>Gammaproteobacteria</taxon>
        <taxon>Cellvibrionales</taxon>
        <taxon>Microbulbiferaceae</taxon>
        <taxon>Microbulbifer</taxon>
    </lineage>
</organism>
<evidence type="ECO:0000256" key="5">
    <source>
        <dbReference type="ARBA" id="ARBA00022679"/>
    </source>
</evidence>
<dbReference type="InterPro" id="IPR049552">
    <property type="entry name" value="PKS_DH_N"/>
</dbReference>
<dbReference type="PROSITE" id="PS52004">
    <property type="entry name" value="KS3_2"/>
    <property type="match status" value="1"/>
</dbReference>